<dbReference type="InterPro" id="IPR010239">
    <property type="entry name" value="CHP02001"/>
</dbReference>
<accession>A0A931NE69</accession>
<dbReference type="AlphaFoldDB" id="A0A931NE69"/>
<evidence type="ECO:0000313" key="2">
    <source>
        <dbReference type="EMBL" id="MBH9577367.1"/>
    </source>
</evidence>
<dbReference type="RefSeq" id="WP_198111137.1">
    <property type="nucleotide sequence ID" value="NZ_JAEDAK010000006.1"/>
</dbReference>
<evidence type="ECO:0000313" key="3">
    <source>
        <dbReference type="Proteomes" id="UP000613266"/>
    </source>
</evidence>
<comment type="caution">
    <text evidence="2">The sequence shown here is derived from an EMBL/GenBank/DDBJ whole genome shotgun (WGS) entry which is preliminary data.</text>
</comment>
<feature type="signal peptide" evidence="1">
    <location>
        <begin position="1"/>
        <end position="22"/>
    </location>
</feature>
<proteinExistence type="predicted"/>
<dbReference type="NCBIfam" id="TIGR02001">
    <property type="entry name" value="gcw_chp"/>
    <property type="match status" value="1"/>
</dbReference>
<organism evidence="2 3">
    <name type="scientific">Inhella proteolytica</name>
    <dbReference type="NCBI Taxonomy" id="2795029"/>
    <lineage>
        <taxon>Bacteria</taxon>
        <taxon>Pseudomonadati</taxon>
        <taxon>Pseudomonadota</taxon>
        <taxon>Betaproteobacteria</taxon>
        <taxon>Burkholderiales</taxon>
        <taxon>Sphaerotilaceae</taxon>
        <taxon>Inhella</taxon>
    </lineage>
</organism>
<feature type="chain" id="PRO_5037198292" description="TIGR02001 family outer membrane protein" evidence="1">
    <location>
        <begin position="23"/>
        <end position="236"/>
    </location>
</feature>
<dbReference type="EMBL" id="JAEDAK010000006">
    <property type="protein sequence ID" value="MBH9577367.1"/>
    <property type="molecule type" value="Genomic_DNA"/>
</dbReference>
<name>A0A931NE69_9BURK</name>
<protein>
    <recommendedName>
        <fullName evidence="4">TIGR02001 family outer membrane protein</fullName>
    </recommendedName>
</protein>
<keyword evidence="1" id="KW-0732">Signal</keyword>
<evidence type="ECO:0000256" key="1">
    <source>
        <dbReference type="SAM" id="SignalP"/>
    </source>
</evidence>
<evidence type="ECO:0008006" key="4">
    <source>
        <dbReference type="Google" id="ProtNLM"/>
    </source>
</evidence>
<sequence length="236" mass="25128">MTRIAKLPLALICTALALPAWADGPLSFNASLTSDYRYRGISQSRLKPALQGGADFAHDSGFYLGTWGSTIKWIKDSGGDASTEFDFYGGYKKEIAAGLTLDVGLLKYVYFNHELAVSPDTLELYGALSAGPATLKVSRSTSNLFGFSDSKGSMYYDLSATFDLGNGFSLTPHVGRQTVKRNGSYSYTDYSLTLNKTVGAVTWGVAAVDTNTDAYVGAKGKDLGKAGVVLSAKLAF</sequence>
<dbReference type="Pfam" id="PF09694">
    <property type="entry name" value="Gcw_chp"/>
    <property type="match status" value="1"/>
</dbReference>
<keyword evidence="3" id="KW-1185">Reference proteome</keyword>
<reference evidence="2" key="1">
    <citation type="submission" date="2020-12" db="EMBL/GenBank/DDBJ databases">
        <title>The genome sequence of Inhella sp. 1Y17.</title>
        <authorList>
            <person name="Liu Y."/>
        </authorList>
    </citation>
    <scope>NUCLEOTIDE SEQUENCE</scope>
    <source>
        <strain evidence="2">1Y17</strain>
    </source>
</reference>
<dbReference type="Proteomes" id="UP000613266">
    <property type="component" value="Unassembled WGS sequence"/>
</dbReference>
<gene>
    <name evidence="2" type="ORF">I7X39_10695</name>
</gene>